<dbReference type="Pfam" id="PF00480">
    <property type="entry name" value="ROK"/>
    <property type="match status" value="1"/>
</dbReference>
<keyword evidence="4 9" id="KW-0808">Transferase</keyword>
<dbReference type="PROSITE" id="PS01125">
    <property type="entry name" value="ROK"/>
    <property type="match status" value="1"/>
</dbReference>
<comment type="similarity">
    <text evidence="1">Belongs to the ROK (NagC/XylR) family.</text>
</comment>
<gene>
    <name evidence="9" type="ORF">WMO37_10245</name>
</gene>
<dbReference type="PANTHER" id="PTHR18964">
    <property type="entry name" value="ROK (REPRESSOR, ORF, KINASE) FAMILY"/>
    <property type="match status" value="1"/>
</dbReference>
<dbReference type="NCBIfam" id="TIGR00744">
    <property type="entry name" value="ROK_glcA_fam"/>
    <property type="match status" value="1"/>
</dbReference>
<evidence type="ECO:0000256" key="8">
    <source>
        <dbReference type="ARBA" id="ARBA00032386"/>
    </source>
</evidence>
<evidence type="ECO:0000313" key="9">
    <source>
        <dbReference type="EMBL" id="MEQ2555384.1"/>
    </source>
</evidence>
<dbReference type="InterPro" id="IPR043129">
    <property type="entry name" value="ATPase_NBD"/>
</dbReference>
<protein>
    <recommendedName>
        <fullName evidence="3">Glucokinase</fullName>
        <ecNumber evidence="2">2.7.1.2</ecNumber>
    </recommendedName>
    <alternativeName>
        <fullName evidence="8">Glucose kinase</fullName>
    </alternativeName>
</protein>
<evidence type="ECO:0000256" key="1">
    <source>
        <dbReference type="ARBA" id="ARBA00006479"/>
    </source>
</evidence>
<dbReference type="Proteomes" id="UP001546774">
    <property type="component" value="Unassembled WGS sequence"/>
</dbReference>
<dbReference type="InterPro" id="IPR004654">
    <property type="entry name" value="ROK_glcA"/>
</dbReference>
<dbReference type="PANTHER" id="PTHR18964:SF149">
    <property type="entry name" value="BIFUNCTIONAL UDP-N-ACETYLGLUCOSAMINE 2-EPIMERASE_N-ACETYLMANNOSAMINE KINASE"/>
    <property type="match status" value="1"/>
</dbReference>
<dbReference type="GO" id="GO:0004340">
    <property type="term" value="F:glucokinase activity"/>
    <property type="evidence" value="ECO:0007669"/>
    <property type="project" value="UniProtKB-EC"/>
</dbReference>
<evidence type="ECO:0000256" key="6">
    <source>
        <dbReference type="ARBA" id="ARBA00022777"/>
    </source>
</evidence>
<reference evidence="9" key="1">
    <citation type="submission" date="2024-03" db="EMBL/GenBank/DDBJ databases">
        <title>Human intestinal bacterial collection.</title>
        <authorList>
            <person name="Pauvert C."/>
            <person name="Hitch T.C.A."/>
            <person name="Clavel T."/>
        </authorList>
    </citation>
    <scope>NUCLEOTIDE SEQUENCE [LARGE SCALE GENOMIC DNA]</scope>
    <source>
        <strain evidence="9">CLA-AA-H89B</strain>
    </source>
</reference>
<keyword evidence="7" id="KW-0067">ATP-binding</keyword>
<evidence type="ECO:0000256" key="5">
    <source>
        <dbReference type="ARBA" id="ARBA00022741"/>
    </source>
</evidence>
<evidence type="ECO:0000256" key="7">
    <source>
        <dbReference type="ARBA" id="ARBA00022840"/>
    </source>
</evidence>
<dbReference type="SUPFAM" id="SSF53067">
    <property type="entry name" value="Actin-like ATPase domain"/>
    <property type="match status" value="1"/>
</dbReference>
<dbReference type="Gene3D" id="3.30.420.40">
    <property type="match status" value="2"/>
</dbReference>
<comment type="caution">
    <text evidence="9">The sequence shown here is derived from an EMBL/GenBank/DDBJ whole genome shotgun (WGS) entry which is preliminary data.</text>
</comment>
<evidence type="ECO:0000256" key="3">
    <source>
        <dbReference type="ARBA" id="ARBA00014701"/>
    </source>
</evidence>
<dbReference type="InterPro" id="IPR000600">
    <property type="entry name" value="ROK"/>
</dbReference>
<name>A0ABV1H6Q5_9FIRM</name>
<keyword evidence="10" id="KW-1185">Reference proteome</keyword>
<sequence length="320" mass="33210">MMNKVLFGIDIGGTTVKCGLFTLNGELLEKSEIPTDKQDNGSRILSDVAAHIRNILEKRCLTVSDVAGVGIGVPGAVTPDGIVNKCVNLGWDIKDVAKEMQTFLPVFVKVGNDANMAALGEFWKGSAKGYQSVMLVTVGTGVGGGLIIDGKPVAGVHGAAAEIGHLPIVEGEQEACNCGKKGCLEQAASATGIVRVAKRILAAAETESVLRNIDNLTAKDVFDAAQAGDALAVQTAEMVCEYLGRGLACVAAVVDPECFLIGGGVSKAGKYFTDLIGKYYQKHAFHPSRGTKIVTAQLGNDAGMYGAAKLAADNIKNGAE</sequence>
<evidence type="ECO:0000256" key="4">
    <source>
        <dbReference type="ARBA" id="ARBA00022679"/>
    </source>
</evidence>
<keyword evidence="5" id="KW-0547">Nucleotide-binding</keyword>
<evidence type="ECO:0000313" key="10">
    <source>
        <dbReference type="Proteomes" id="UP001546774"/>
    </source>
</evidence>
<dbReference type="EMBL" id="JBBMFS010000008">
    <property type="protein sequence ID" value="MEQ2555384.1"/>
    <property type="molecule type" value="Genomic_DNA"/>
</dbReference>
<proteinExistence type="inferred from homology"/>
<organism evidence="9 10">
    <name type="scientific">Lachnospira intestinalis</name>
    <dbReference type="NCBI Taxonomy" id="3133158"/>
    <lineage>
        <taxon>Bacteria</taxon>
        <taxon>Bacillati</taxon>
        <taxon>Bacillota</taxon>
        <taxon>Clostridia</taxon>
        <taxon>Lachnospirales</taxon>
        <taxon>Lachnospiraceae</taxon>
        <taxon>Lachnospira</taxon>
    </lineage>
</organism>
<evidence type="ECO:0000256" key="2">
    <source>
        <dbReference type="ARBA" id="ARBA00012323"/>
    </source>
</evidence>
<keyword evidence="6" id="KW-0418">Kinase</keyword>
<dbReference type="EC" id="2.7.1.2" evidence="2"/>
<dbReference type="InterPro" id="IPR049874">
    <property type="entry name" value="ROK_cs"/>
</dbReference>
<accession>A0ABV1H6Q5</accession>